<feature type="compositionally biased region" description="Polar residues" evidence="1">
    <location>
        <begin position="388"/>
        <end position="403"/>
    </location>
</feature>
<feature type="compositionally biased region" description="Polar residues" evidence="1">
    <location>
        <begin position="452"/>
        <end position="465"/>
    </location>
</feature>
<feature type="compositionally biased region" description="Polar residues" evidence="1">
    <location>
        <begin position="569"/>
        <end position="626"/>
    </location>
</feature>
<feature type="compositionally biased region" description="Polar residues" evidence="1">
    <location>
        <begin position="253"/>
        <end position="275"/>
    </location>
</feature>
<feature type="region of interest" description="Disordered" evidence="1">
    <location>
        <begin position="438"/>
        <end position="471"/>
    </location>
</feature>
<feature type="compositionally biased region" description="Basic and acidic residues" evidence="1">
    <location>
        <begin position="113"/>
        <end position="125"/>
    </location>
</feature>
<evidence type="ECO:0000313" key="3">
    <source>
        <dbReference type="Proteomes" id="UP001194746"/>
    </source>
</evidence>
<accession>A0AAD4CUY5</accession>
<feature type="compositionally biased region" description="Polar residues" evidence="1">
    <location>
        <begin position="283"/>
        <end position="301"/>
    </location>
</feature>
<evidence type="ECO:0000256" key="1">
    <source>
        <dbReference type="SAM" id="MobiDB-lite"/>
    </source>
</evidence>
<dbReference type="AlphaFoldDB" id="A0AAD4CUY5"/>
<proteinExistence type="predicted"/>
<keyword evidence="3" id="KW-1185">Reference proteome</keyword>
<organism evidence="2 3">
    <name type="scientific">Aspergillus nanangensis</name>
    <dbReference type="NCBI Taxonomy" id="2582783"/>
    <lineage>
        <taxon>Eukaryota</taxon>
        <taxon>Fungi</taxon>
        <taxon>Dikarya</taxon>
        <taxon>Ascomycota</taxon>
        <taxon>Pezizomycotina</taxon>
        <taxon>Eurotiomycetes</taxon>
        <taxon>Eurotiomycetidae</taxon>
        <taxon>Eurotiales</taxon>
        <taxon>Aspergillaceae</taxon>
        <taxon>Aspergillus</taxon>
        <taxon>Aspergillus subgen. Circumdati</taxon>
    </lineage>
</organism>
<dbReference type="Proteomes" id="UP001194746">
    <property type="component" value="Unassembled WGS sequence"/>
</dbReference>
<feature type="compositionally biased region" description="Basic and acidic residues" evidence="1">
    <location>
        <begin position="303"/>
        <end position="337"/>
    </location>
</feature>
<sequence length="691" mass="76338">MYELAHRLCSSRMQSRIPHLRSRPQTHPPWYILGWGSSRCKSGFPNGRGPAGDFWEAERKRTQQRIEVIKKLIEADPYAALFGRRLQHNPWDKIDKMESSFSSIYRSVLGLDKSSEGTTKNDDTTARPAESSSQSEKDTTSAKARGAGVPSASQCLERGEDLVFDPISGRMSRRKQNNDLGEKAPDSNLDSISPTKGNKPQSEHVGYLSSVERTRQASGEPIVEISDPKSKDNVRDANPYMERARNIPEGRSMKSNVGSTHSTTNPRTMPNSTSKEAAESGGIASSETNTNGLLQSRTSSPALEKDSDIKDAQVERSQKRQSKRYADAESDTAKERFGPQGFVVPADQTPANPVVSALSSTQPSRAPIIKEQSDDLNRLSASDIRSRYSPSPRQTKPQKQAQSDLDRELDSLVETDGGIDAQRIRGRFRQYKFSEGIVGTKSKHSTSRTSDRPQLTTSQDVSSQPPVHDESMDVKILTNDITRDVSPREIIRYITYDPVKGQINQVDSRDPRLAAQESRHIIDILPDLKHPEALLPYIPKMFAEGYELHAGSADRLAFRKRLAGKTANSSPWDVTRIRSSVRNEPLFNENTPQPTATPGSETGTDTSFPGHSASPDKSANSSTTDSPPRKKSGIIRRMIIGGTATAGTCYAIGVVSEYFRTGGQDGQGIDGFTVFESERRQRDREESLSRV</sequence>
<dbReference type="EMBL" id="VCAU01000013">
    <property type="protein sequence ID" value="KAF9892233.1"/>
    <property type="molecule type" value="Genomic_DNA"/>
</dbReference>
<protein>
    <submittedName>
        <fullName evidence="2">Uncharacterized protein</fullName>
    </submittedName>
</protein>
<feature type="region of interest" description="Disordered" evidence="1">
    <location>
        <begin position="113"/>
        <end position="406"/>
    </location>
</feature>
<feature type="compositionally biased region" description="Polar residues" evidence="1">
    <location>
        <begin position="188"/>
        <end position="200"/>
    </location>
</feature>
<gene>
    <name evidence="2" type="ORF">FE257_002010</name>
</gene>
<feature type="region of interest" description="Disordered" evidence="1">
    <location>
        <begin position="569"/>
        <end position="635"/>
    </location>
</feature>
<evidence type="ECO:0000313" key="2">
    <source>
        <dbReference type="EMBL" id="KAF9892233.1"/>
    </source>
</evidence>
<feature type="compositionally biased region" description="Basic and acidic residues" evidence="1">
    <location>
        <begin position="242"/>
        <end position="252"/>
    </location>
</feature>
<feature type="compositionally biased region" description="Basic and acidic residues" evidence="1">
    <location>
        <begin position="226"/>
        <end position="235"/>
    </location>
</feature>
<comment type="caution">
    <text evidence="2">The sequence shown here is derived from an EMBL/GenBank/DDBJ whole genome shotgun (WGS) entry which is preliminary data.</text>
</comment>
<reference evidence="2" key="1">
    <citation type="journal article" date="2019" name="Beilstein J. Org. Chem.">
        <title>Nanangenines: drimane sesquiterpenoids as the dominant metabolite cohort of a novel Australian fungus, Aspergillus nanangensis.</title>
        <authorList>
            <person name="Lacey H.J."/>
            <person name="Gilchrist C.L.M."/>
            <person name="Crombie A."/>
            <person name="Kalaitzis J.A."/>
            <person name="Vuong D."/>
            <person name="Rutledge P.J."/>
            <person name="Turner P."/>
            <person name="Pitt J.I."/>
            <person name="Lacey E."/>
            <person name="Chooi Y.H."/>
            <person name="Piggott A.M."/>
        </authorList>
    </citation>
    <scope>NUCLEOTIDE SEQUENCE</scope>
    <source>
        <strain evidence="2">MST-FP2251</strain>
    </source>
</reference>
<name>A0AAD4CUY5_ASPNN</name>
<reference evidence="2" key="2">
    <citation type="submission" date="2020-02" db="EMBL/GenBank/DDBJ databases">
        <authorList>
            <person name="Gilchrist C.L.M."/>
            <person name="Chooi Y.-H."/>
        </authorList>
    </citation>
    <scope>NUCLEOTIDE SEQUENCE</scope>
    <source>
        <strain evidence="2">MST-FP2251</strain>
    </source>
</reference>
<feature type="compositionally biased region" description="Basic and acidic residues" evidence="1">
    <location>
        <begin position="176"/>
        <end position="185"/>
    </location>
</feature>